<dbReference type="SUPFAM" id="SSF51230">
    <property type="entry name" value="Single hybrid motif"/>
    <property type="match status" value="1"/>
</dbReference>
<evidence type="ECO:0000313" key="12">
    <source>
        <dbReference type="EMBL" id="TRA99799.1"/>
    </source>
</evidence>
<dbReference type="RefSeq" id="WP_142841673.1">
    <property type="nucleotide sequence ID" value="NZ_JAPZAC010000002.1"/>
</dbReference>
<gene>
    <name evidence="12" type="primary">accB</name>
    <name evidence="12" type="ORF">EXN68_15225</name>
</gene>
<feature type="domain" description="Lipoyl-binding" evidence="11">
    <location>
        <begin position="71"/>
        <end position="154"/>
    </location>
</feature>
<evidence type="ECO:0000256" key="6">
    <source>
        <dbReference type="ARBA" id="ARBA00023098"/>
    </source>
</evidence>
<sequence>MDLEKIKKLIEFVGSSRVSELTVSQEGTTVRIIRENSAVSLQSPSPQPQPVPVAQTASETPRAEEQAPASTVTAPVPSGIVAAPSFGLFHRAPSPGTPPFVEAGDEVRHGQELFIIEAMKVFNTVRAERSGRIARFIANDGEDVELGQPVLEFE</sequence>
<protein>
    <recommendedName>
        <fullName evidence="3 9">Biotin carboxyl carrier protein of acetyl-CoA carboxylase</fullName>
    </recommendedName>
</protein>
<dbReference type="AlphaFoldDB" id="A0A546XGA6"/>
<comment type="pathway">
    <text evidence="2 9">Lipid metabolism; fatty acid biosynthesis.</text>
</comment>
<evidence type="ECO:0000256" key="2">
    <source>
        <dbReference type="ARBA" id="ARBA00005194"/>
    </source>
</evidence>
<dbReference type="InterPro" id="IPR001249">
    <property type="entry name" value="AcCoA_biotinCC"/>
</dbReference>
<evidence type="ECO:0000256" key="3">
    <source>
        <dbReference type="ARBA" id="ARBA00017562"/>
    </source>
</evidence>
<keyword evidence="8 9" id="KW-0092">Biotin</keyword>
<proteinExistence type="predicted"/>
<evidence type="ECO:0000256" key="9">
    <source>
        <dbReference type="RuleBase" id="RU364072"/>
    </source>
</evidence>
<dbReference type="Pfam" id="PF00364">
    <property type="entry name" value="Biotin_lipoyl"/>
    <property type="match status" value="1"/>
</dbReference>
<dbReference type="GO" id="GO:0009317">
    <property type="term" value="C:acetyl-CoA carboxylase complex"/>
    <property type="evidence" value="ECO:0007669"/>
    <property type="project" value="InterPro"/>
</dbReference>
<evidence type="ECO:0000313" key="13">
    <source>
        <dbReference type="Proteomes" id="UP000315434"/>
    </source>
</evidence>
<keyword evidence="5 9" id="KW-0276">Fatty acid metabolism</keyword>
<dbReference type="GO" id="GO:0006633">
    <property type="term" value="P:fatty acid biosynthetic process"/>
    <property type="evidence" value="ECO:0007669"/>
    <property type="project" value="UniProtKB-UniPathway"/>
</dbReference>
<dbReference type="Proteomes" id="UP000315434">
    <property type="component" value="Unassembled WGS sequence"/>
</dbReference>
<dbReference type="PANTHER" id="PTHR45266">
    <property type="entry name" value="OXALOACETATE DECARBOXYLASE ALPHA CHAIN"/>
    <property type="match status" value="1"/>
</dbReference>
<evidence type="ECO:0000256" key="8">
    <source>
        <dbReference type="ARBA" id="ARBA00023267"/>
    </source>
</evidence>
<reference evidence="12 13" key="1">
    <citation type="journal article" date="2019" name="Appl. Microbiol. Biotechnol.">
        <title>Differential efficiency of wild type rhizogenic strains for rol gene transformation of plants.</title>
        <authorList>
            <person name="Desmet S."/>
            <person name="De Keyser E."/>
            <person name="Van Vaerenbergh J."/>
            <person name="Baeyen S."/>
            <person name="Van Huylenbroeck J."/>
            <person name="Geelen D."/>
            <person name="Dhooghe E."/>
        </authorList>
    </citation>
    <scope>NUCLEOTIDE SEQUENCE [LARGE SCALE GENOMIC DNA]</scope>
    <source>
        <strain evidence="12 13">GBBC3284</strain>
    </source>
</reference>
<evidence type="ECO:0000256" key="4">
    <source>
        <dbReference type="ARBA" id="ARBA00022516"/>
    </source>
</evidence>
<comment type="function">
    <text evidence="1 9">This protein is a component of the acetyl coenzyme A carboxylase complex; first, biotin carboxylase catalyzes the carboxylation of the carrier protein and then the transcarboxylase transfers the carboxyl group to form malonyl-CoA.</text>
</comment>
<keyword evidence="4 9" id="KW-0444">Lipid biosynthesis</keyword>
<feature type="region of interest" description="Disordered" evidence="10">
    <location>
        <begin position="37"/>
        <end position="76"/>
    </location>
</feature>
<dbReference type="EMBL" id="SGNY01000004">
    <property type="protein sequence ID" value="TRA99799.1"/>
    <property type="molecule type" value="Genomic_DNA"/>
</dbReference>
<dbReference type="PROSITE" id="PS00188">
    <property type="entry name" value="BIOTIN"/>
    <property type="match status" value="1"/>
</dbReference>
<dbReference type="InterPro" id="IPR011053">
    <property type="entry name" value="Single_hybrid_motif"/>
</dbReference>
<accession>A0A546XGA6</accession>
<evidence type="ECO:0000256" key="5">
    <source>
        <dbReference type="ARBA" id="ARBA00022832"/>
    </source>
</evidence>
<evidence type="ECO:0000259" key="11">
    <source>
        <dbReference type="PROSITE" id="PS50968"/>
    </source>
</evidence>
<keyword evidence="7 9" id="KW-0275">Fatty acid biosynthesis</keyword>
<evidence type="ECO:0000256" key="7">
    <source>
        <dbReference type="ARBA" id="ARBA00023160"/>
    </source>
</evidence>
<dbReference type="NCBIfam" id="TIGR00531">
    <property type="entry name" value="BCCP"/>
    <property type="match status" value="1"/>
</dbReference>
<dbReference type="CDD" id="cd06850">
    <property type="entry name" value="biotinyl_domain"/>
    <property type="match status" value="1"/>
</dbReference>
<organism evidence="12 13">
    <name type="scientific">Rhizobium rhizogenes</name>
    <name type="common">Agrobacterium rhizogenes</name>
    <dbReference type="NCBI Taxonomy" id="359"/>
    <lineage>
        <taxon>Bacteria</taxon>
        <taxon>Pseudomonadati</taxon>
        <taxon>Pseudomonadota</taxon>
        <taxon>Alphaproteobacteria</taxon>
        <taxon>Hyphomicrobiales</taxon>
        <taxon>Rhizobiaceae</taxon>
        <taxon>Rhizobium/Agrobacterium group</taxon>
        <taxon>Rhizobium</taxon>
    </lineage>
</organism>
<keyword evidence="6 9" id="KW-0443">Lipid metabolism</keyword>
<dbReference type="GO" id="GO:0003989">
    <property type="term" value="F:acetyl-CoA carboxylase activity"/>
    <property type="evidence" value="ECO:0007669"/>
    <property type="project" value="InterPro"/>
</dbReference>
<comment type="caution">
    <text evidence="12">The sequence shown here is derived from an EMBL/GenBank/DDBJ whole genome shotgun (WGS) entry which is preliminary data.</text>
</comment>
<dbReference type="OrthoDB" id="9811735at2"/>
<dbReference type="InterPro" id="IPR050709">
    <property type="entry name" value="Biotin_Carboxyl_Carrier/Decarb"/>
</dbReference>
<evidence type="ECO:0000256" key="1">
    <source>
        <dbReference type="ARBA" id="ARBA00003761"/>
    </source>
</evidence>
<dbReference type="PROSITE" id="PS50968">
    <property type="entry name" value="BIOTINYL_LIPOYL"/>
    <property type="match status" value="1"/>
</dbReference>
<dbReference type="UniPathway" id="UPA00094"/>
<dbReference type="PRINTS" id="PR01071">
    <property type="entry name" value="ACOABIOTINCC"/>
</dbReference>
<evidence type="ECO:0000256" key="10">
    <source>
        <dbReference type="SAM" id="MobiDB-lite"/>
    </source>
</evidence>
<dbReference type="Gene3D" id="2.40.50.100">
    <property type="match status" value="1"/>
</dbReference>
<dbReference type="InterPro" id="IPR001882">
    <property type="entry name" value="Biotin_BS"/>
</dbReference>
<name>A0A546XGA6_RHIRH</name>
<dbReference type="PANTHER" id="PTHR45266:SF3">
    <property type="entry name" value="OXALOACETATE DECARBOXYLASE ALPHA CHAIN"/>
    <property type="match status" value="1"/>
</dbReference>
<dbReference type="InterPro" id="IPR000089">
    <property type="entry name" value="Biotin_lipoyl"/>
</dbReference>